<accession>A0A1H6HI51</accession>
<dbReference type="AlphaFoldDB" id="A0A1H6HI51"/>
<reference evidence="14" key="1">
    <citation type="submission" date="2016-10" db="EMBL/GenBank/DDBJ databases">
        <authorList>
            <person name="Varghese N."/>
            <person name="Submissions S."/>
        </authorList>
    </citation>
    <scope>NUCLEOTIDE SEQUENCE [LARGE SCALE GENOMIC DNA]</scope>
    <source>
        <strain evidence="14">DSM 13234</strain>
    </source>
</reference>
<dbReference type="GO" id="GO:0005737">
    <property type="term" value="C:cytoplasm"/>
    <property type="evidence" value="ECO:0007669"/>
    <property type="project" value="UniProtKB-SubCell"/>
</dbReference>
<keyword evidence="4 9" id="KW-0436">Ligase</keyword>
<dbReference type="GO" id="GO:0009252">
    <property type="term" value="P:peptidoglycan biosynthetic process"/>
    <property type="evidence" value="ECO:0007669"/>
    <property type="project" value="UniProtKB-UniRule"/>
</dbReference>
<dbReference type="HAMAP" id="MF_00639">
    <property type="entry name" value="MurD"/>
    <property type="match status" value="1"/>
</dbReference>
<dbReference type="PANTHER" id="PTHR43692:SF1">
    <property type="entry name" value="UDP-N-ACETYLMURAMOYLALANINE--D-GLUTAMATE LIGASE"/>
    <property type="match status" value="1"/>
</dbReference>
<dbReference type="Pfam" id="PF02875">
    <property type="entry name" value="Mur_ligase_C"/>
    <property type="match status" value="1"/>
</dbReference>
<comment type="pathway">
    <text evidence="2 9 10">Cell wall biogenesis; peptidoglycan biosynthesis.</text>
</comment>
<dbReference type="UniPathway" id="UPA00219"/>
<keyword evidence="8 9" id="KW-0131">Cell cycle</keyword>
<dbReference type="GO" id="GO:0005524">
    <property type="term" value="F:ATP binding"/>
    <property type="evidence" value="ECO:0007669"/>
    <property type="project" value="UniProtKB-UniRule"/>
</dbReference>
<dbReference type="EC" id="6.3.2.9" evidence="9 10"/>
<dbReference type="InterPro" id="IPR005762">
    <property type="entry name" value="MurD"/>
</dbReference>
<proteinExistence type="inferred from homology"/>
<evidence type="ECO:0000256" key="8">
    <source>
        <dbReference type="ARBA" id="ARBA00023306"/>
    </source>
</evidence>
<evidence type="ECO:0000256" key="2">
    <source>
        <dbReference type="ARBA" id="ARBA00004752"/>
    </source>
</evidence>
<evidence type="ECO:0000256" key="4">
    <source>
        <dbReference type="ARBA" id="ARBA00022598"/>
    </source>
</evidence>
<keyword evidence="7 9" id="KW-0067">ATP-binding</keyword>
<dbReference type="PROSITE" id="PS01011">
    <property type="entry name" value="FOLYLPOLYGLU_SYNT_1"/>
    <property type="match status" value="1"/>
</dbReference>
<dbReference type="GO" id="GO:0071555">
    <property type="term" value="P:cell wall organization"/>
    <property type="evidence" value="ECO:0007669"/>
    <property type="project" value="UniProtKB-KW"/>
</dbReference>
<evidence type="ECO:0000256" key="6">
    <source>
        <dbReference type="ARBA" id="ARBA00022741"/>
    </source>
</evidence>
<keyword evidence="9 10" id="KW-0961">Cell wall biogenesis/degradation</keyword>
<sequence>MIGVTFLKGKNVAVMGLGKSGTATARALLAGGATLLAWDDDEAARRTAAVAGIPVANPLQDGGVAADLVVWSPGIPHTHPKPHPLAEAARAAGIPVVCDVALLARARPDARFVAISGTNGKSTTTTLLAHLLAQAGKPTAAGGNLGTAALDLADLPEGGSIVLELSSYQLELSDGLALQAAALLNITPDHLGRHGGMAGYIAAKRRLFDYLVPGGTAIVAVDDEPCRAIADELSGQGLRVVRISVLAALAQGVSAPDGVLLDNGVPVADLSRFPRLPGRHNWQNVCAAYAVARAEGVSPETIVAALASYPGLAHRQELVAEHDGVTWINDSKATNADATEKALVCRDTIHWIVGGRPKEGGIDALAPYFSRIAHAYLIGEATEAFARTLAGKVPYTCCGELGVAVEIAHRQAKPGATVLLSPACASWDQFASFEHRGDVFREMVQALYDEGEDEDERPATEGEMP</sequence>
<dbReference type="SUPFAM" id="SSF53623">
    <property type="entry name" value="MurD-like peptide ligases, catalytic domain"/>
    <property type="match status" value="1"/>
</dbReference>
<evidence type="ECO:0000313" key="13">
    <source>
        <dbReference type="EMBL" id="SEH35116.1"/>
    </source>
</evidence>
<feature type="domain" description="Mur ligase central" evidence="12">
    <location>
        <begin position="115"/>
        <end position="292"/>
    </location>
</feature>
<dbReference type="PANTHER" id="PTHR43692">
    <property type="entry name" value="UDP-N-ACETYLMURAMOYLALANINE--D-GLUTAMATE LIGASE"/>
    <property type="match status" value="1"/>
</dbReference>
<comment type="subcellular location">
    <subcellularLocation>
        <location evidence="1 9 10">Cytoplasm</location>
    </subcellularLocation>
</comment>
<dbReference type="InterPro" id="IPR018109">
    <property type="entry name" value="Folylpolyglutamate_synth_CS"/>
</dbReference>
<comment type="similarity">
    <text evidence="9">Belongs to the MurCDEF family.</text>
</comment>
<dbReference type="GO" id="GO:0008764">
    <property type="term" value="F:UDP-N-acetylmuramoylalanine-D-glutamate ligase activity"/>
    <property type="evidence" value="ECO:0007669"/>
    <property type="project" value="UniProtKB-UniRule"/>
</dbReference>
<comment type="function">
    <text evidence="9 10">Cell wall formation. Catalyzes the addition of glutamate to the nucleotide precursor UDP-N-acetylmuramoyl-L-alanine (UMA).</text>
</comment>
<evidence type="ECO:0000256" key="9">
    <source>
        <dbReference type="HAMAP-Rule" id="MF_00639"/>
    </source>
</evidence>
<dbReference type="Gene3D" id="3.40.50.720">
    <property type="entry name" value="NAD(P)-binding Rossmann-like Domain"/>
    <property type="match status" value="1"/>
</dbReference>
<dbReference type="Gene3D" id="3.90.190.20">
    <property type="entry name" value="Mur ligase, C-terminal domain"/>
    <property type="match status" value="1"/>
</dbReference>
<keyword evidence="5 9" id="KW-0132">Cell division</keyword>
<dbReference type="GO" id="GO:0004326">
    <property type="term" value="F:tetrahydrofolylpolyglutamate synthase activity"/>
    <property type="evidence" value="ECO:0007669"/>
    <property type="project" value="InterPro"/>
</dbReference>
<evidence type="ECO:0000256" key="3">
    <source>
        <dbReference type="ARBA" id="ARBA00022490"/>
    </source>
</evidence>
<dbReference type="InterPro" id="IPR036565">
    <property type="entry name" value="Mur-like_cat_sf"/>
</dbReference>
<evidence type="ECO:0000313" key="14">
    <source>
        <dbReference type="Proteomes" id="UP000182983"/>
    </source>
</evidence>
<dbReference type="SUPFAM" id="SSF53244">
    <property type="entry name" value="MurD-like peptide ligases, peptide-binding domain"/>
    <property type="match status" value="1"/>
</dbReference>
<gene>
    <name evidence="9" type="primary">murD</name>
    <name evidence="13" type="ORF">SAMN04244559_01713</name>
</gene>
<dbReference type="Gene3D" id="3.40.1190.10">
    <property type="entry name" value="Mur-like, catalytic domain"/>
    <property type="match status" value="1"/>
</dbReference>
<name>A0A1H6HI51_MAGFU</name>
<organism evidence="13 14">
    <name type="scientific">Magnetospirillum fulvum</name>
    <name type="common">Rhodospirillum fulvum</name>
    <dbReference type="NCBI Taxonomy" id="1082"/>
    <lineage>
        <taxon>Bacteria</taxon>
        <taxon>Pseudomonadati</taxon>
        <taxon>Pseudomonadota</taxon>
        <taxon>Alphaproteobacteria</taxon>
        <taxon>Rhodospirillales</taxon>
        <taxon>Rhodospirillaceae</taxon>
        <taxon>Magnetospirillum</taxon>
    </lineage>
</organism>
<dbReference type="OrthoDB" id="9809796at2"/>
<dbReference type="SUPFAM" id="SSF51984">
    <property type="entry name" value="MurCD N-terminal domain"/>
    <property type="match status" value="1"/>
</dbReference>
<feature type="domain" description="Mur ligase C-terminal" evidence="11">
    <location>
        <begin position="314"/>
        <end position="424"/>
    </location>
</feature>
<dbReference type="GO" id="GO:0051301">
    <property type="term" value="P:cell division"/>
    <property type="evidence" value="ECO:0007669"/>
    <property type="project" value="UniProtKB-KW"/>
</dbReference>
<dbReference type="NCBIfam" id="TIGR01087">
    <property type="entry name" value="murD"/>
    <property type="match status" value="1"/>
</dbReference>
<keyword evidence="14" id="KW-1185">Reference proteome</keyword>
<dbReference type="EMBL" id="FNWO01000006">
    <property type="protein sequence ID" value="SEH35116.1"/>
    <property type="molecule type" value="Genomic_DNA"/>
</dbReference>
<keyword evidence="3 9" id="KW-0963">Cytoplasm</keyword>
<feature type="binding site" evidence="9">
    <location>
        <begin position="117"/>
        <end position="123"/>
    </location>
    <ligand>
        <name>ATP</name>
        <dbReference type="ChEBI" id="CHEBI:30616"/>
    </ligand>
</feature>
<evidence type="ECO:0000256" key="7">
    <source>
        <dbReference type="ARBA" id="ARBA00022840"/>
    </source>
</evidence>
<keyword evidence="9 10" id="KW-0573">Peptidoglycan synthesis</keyword>
<dbReference type="Pfam" id="PF08245">
    <property type="entry name" value="Mur_ligase_M"/>
    <property type="match status" value="1"/>
</dbReference>
<dbReference type="GO" id="GO:0008360">
    <property type="term" value="P:regulation of cell shape"/>
    <property type="evidence" value="ECO:0007669"/>
    <property type="project" value="UniProtKB-KW"/>
</dbReference>
<evidence type="ECO:0000256" key="1">
    <source>
        <dbReference type="ARBA" id="ARBA00004496"/>
    </source>
</evidence>
<evidence type="ECO:0000256" key="5">
    <source>
        <dbReference type="ARBA" id="ARBA00022618"/>
    </source>
</evidence>
<evidence type="ECO:0000256" key="10">
    <source>
        <dbReference type="RuleBase" id="RU003664"/>
    </source>
</evidence>
<keyword evidence="6 9" id="KW-0547">Nucleotide-binding</keyword>
<keyword evidence="9 10" id="KW-0133">Cell shape</keyword>
<evidence type="ECO:0000259" key="11">
    <source>
        <dbReference type="Pfam" id="PF02875"/>
    </source>
</evidence>
<dbReference type="InterPro" id="IPR036615">
    <property type="entry name" value="Mur_ligase_C_dom_sf"/>
</dbReference>
<dbReference type="InterPro" id="IPR004101">
    <property type="entry name" value="Mur_ligase_C"/>
</dbReference>
<dbReference type="RefSeq" id="WP_074767576.1">
    <property type="nucleotide sequence ID" value="NZ_FNWO01000006.1"/>
</dbReference>
<dbReference type="InterPro" id="IPR013221">
    <property type="entry name" value="Mur_ligase_cen"/>
</dbReference>
<comment type="catalytic activity">
    <reaction evidence="9 10">
        <text>UDP-N-acetyl-alpha-D-muramoyl-L-alanine + D-glutamate + ATP = UDP-N-acetyl-alpha-D-muramoyl-L-alanyl-D-glutamate + ADP + phosphate + H(+)</text>
        <dbReference type="Rhea" id="RHEA:16429"/>
        <dbReference type="ChEBI" id="CHEBI:15378"/>
        <dbReference type="ChEBI" id="CHEBI:29986"/>
        <dbReference type="ChEBI" id="CHEBI:30616"/>
        <dbReference type="ChEBI" id="CHEBI:43474"/>
        <dbReference type="ChEBI" id="CHEBI:83898"/>
        <dbReference type="ChEBI" id="CHEBI:83900"/>
        <dbReference type="ChEBI" id="CHEBI:456216"/>
        <dbReference type="EC" id="6.3.2.9"/>
    </reaction>
</comment>
<evidence type="ECO:0000259" key="12">
    <source>
        <dbReference type="Pfam" id="PF08245"/>
    </source>
</evidence>
<protein>
    <recommendedName>
        <fullName evidence="9 10">UDP-N-acetylmuramoylalanine--D-glutamate ligase</fullName>
        <ecNumber evidence="9 10">6.3.2.9</ecNumber>
    </recommendedName>
    <alternativeName>
        <fullName evidence="9">D-glutamic acid-adding enzyme</fullName>
    </alternativeName>
    <alternativeName>
        <fullName evidence="9">UDP-N-acetylmuramoyl-L-alanyl-D-glutamate synthetase</fullName>
    </alternativeName>
</protein>
<dbReference type="Proteomes" id="UP000182983">
    <property type="component" value="Unassembled WGS sequence"/>
</dbReference>